<dbReference type="GO" id="GO:0032259">
    <property type="term" value="P:methylation"/>
    <property type="evidence" value="ECO:0007669"/>
    <property type="project" value="UniProtKB-KW"/>
</dbReference>
<dbReference type="CDD" id="cd02440">
    <property type="entry name" value="AdoMet_MTases"/>
    <property type="match status" value="1"/>
</dbReference>
<keyword evidence="2" id="KW-1185">Reference proteome</keyword>
<dbReference type="GO" id="GO:0008168">
    <property type="term" value="F:methyltransferase activity"/>
    <property type="evidence" value="ECO:0007669"/>
    <property type="project" value="UniProtKB-KW"/>
</dbReference>
<dbReference type="Gene3D" id="3.40.50.150">
    <property type="entry name" value="Vaccinia Virus protein VP39"/>
    <property type="match status" value="1"/>
</dbReference>
<keyword evidence="1" id="KW-0808">Transferase</keyword>
<dbReference type="EC" id="2.1.1.-" evidence="1"/>
<proteinExistence type="predicted"/>
<dbReference type="EMBL" id="JAZGLY010000001">
    <property type="protein sequence ID" value="MEE6185901.1"/>
    <property type="molecule type" value="Genomic_DNA"/>
</dbReference>
<name>A0ABU7RD47_9BACT</name>
<sequence length="321" mass="37380">MKCRICLQEGDFKQLKLREMMFGFRDNFDYFECGNCGCIQIAKIPANIEKYYPSNYYSYTAADVPVKRSFIRRIHFEYHSFGKHRLLGGLLALKFKASKFYTWLKELQLSNKNESILDVGCGNGQLLKRIYRLGFNDLTGIDPFMDKDVIYNPQLRLLKKDIFDIQGQFDVIMMHHSLEHMDHQNEVIGKAASLLSEKGRLLIRIPIVSKPLMEKYGINVVSLDPPRHFYIHSLKSITHLIQQNNLSIYKTVFDADPFSILGSEQYSRDISNVNDDRSYIQNPQNSIFTQEDLQRFQQEIDQYNQAGESDSVALYIRKAQV</sequence>
<gene>
    <name evidence="1" type="ORF">V2H41_01315</name>
</gene>
<evidence type="ECO:0000313" key="1">
    <source>
        <dbReference type="EMBL" id="MEE6185901.1"/>
    </source>
</evidence>
<dbReference type="InterPro" id="IPR029063">
    <property type="entry name" value="SAM-dependent_MTases_sf"/>
</dbReference>
<dbReference type="RefSeq" id="WP_330973307.1">
    <property type="nucleotide sequence ID" value="NZ_JAZGLY010000001.1"/>
</dbReference>
<accession>A0ABU7RD47</accession>
<evidence type="ECO:0000313" key="2">
    <source>
        <dbReference type="Proteomes" id="UP001357452"/>
    </source>
</evidence>
<dbReference type="SUPFAM" id="SSF53335">
    <property type="entry name" value="S-adenosyl-L-methionine-dependent methyltransferases"/>
    <property type="match status" value="1"/>
</dbReference>
<dbReference type="PANTHER" id="PTHR43861">
    <property type="entry name" value="TRANS-ACONITATE 2-METHYLTRANSFERASE-RELATED"/>
    <property type="match status" value="1"/>
</dbReference>
<keyword evidence="1" id="KW-0489">Methyltransferase</keyword>
<comment type="caution">
    <text evidence="1">The sequence shown here is derived from an EMBL/GenBank/DDBJ whole genome shotgun (WGS) entry which is preliminary data.</text>
</comment>
<protein>
    <submittedName>
        <fullName evidence="1">Class I SAM-dependent methyltransferase</fullName>
        <ecNumber evidence="1">2.1.1.-</ecNumber>
    </submittedName>
</protein>
<dbReference type="Proteomes" id="UP001357452">
    <property type="component" value="Unassembled WGS sequence"/>
</dbReference>
<dbReference type="Pfam" id="PF13489">
    <property type="entry name" value="Methyltransf_23"/>
    <property type="match status" value="1"/>
</dbReference>
<reference evidence="1 2" key="1">
    <citation type="submission" date="2024-01" db="EMBL/GenBank/DDBJ databases">
        <title>Niabella digestum sp. nov., isolated from waste digestion system.</title>
        <authorList>
            <person name="Zhang L."/>
        </authorList>
    </citation>
    <scope>NUCLEOTIDE SEQUENCE [LARGE SCALE GENOMIC DNA]</scope>
    <source>
        <strain evidence="1 2">A18</strain>
    </source>
</reference>
<organism evidence="1 2">
    <name type="scientific">Niabella digestorum</name>
    <dbReference type="NCBI Taxonomy" id="3117701"/>
    <lineage>
        <taxon>Bacteria</taxon>
        <taxon>Pseudomonadati</taxon>
        <taxon>Bacteroidota</taxon>
        <taxon>Chitinophagia</taxon>
        <taxon>Chitinophagales</taxon>
        <taxon>Chitinophagaceae</taxon>
        <taxon>Niabella</taxon>
    </lineage>
</organism>